<dbReference type="Proteomes" id="UP000232722">
    <property type="component" value="Unassembled WGS sequence"/>
</dbReference>
<reference evidence="1 2" key="2">
    <citation type="submission" date="2017-09" db="EMBL/GenBank/DDBJ databases">
        <title>Extensive intraspecific genome diversity in a model arbuscular mycorrhizal fungus.</title>
        <authorList>
            <person name="Chen E.C."/>
            <person name="Morin E."/>
            <person name="Beaudet D."/>
            <person name="Noel J."/>
            <person name="Ndikumana S."/>
            <person name="Charron P."/>
            <person name="St-Onge C."/>
            <person name="Giorgi J."/>
            <person name="Grigoriev I.V."/>
            <person name="Roux C."/>
            <person name="Martin F.M."/>
            <person name="Corradi N."/>
        </authorList>
    </citation>
    <scope>NUCLEOTIDE SEQUENCE [LARGE SCALE GENOMIC DNA]</scope>
    <source>
        <strain evidence="1 2">A5</strain>
    </source>
</reference>
<accession>A0A2N0Q465</accession>
<gene>
    <name evidence="1" type="ORF">RhiirA5_410080</name>
</gene>
<evidence type="ECO:0000313" key="2">
    <source>
        <dbReference type="Proteomes" id="UP000232722"/>
    </source>
</evidence>
<dbReference type="EMBL" id="LLXJ01000165">
    <property type="protein sequence ID" value="PKC13890.1"/>
    <property type="molecule type" value="Genomic_DNA"/>
</dbReference>
<evidence type="ECO:0000313" key="1">
    <source>
        <dbReference type="EMBL" id="PKC13890.1"/>
    </source>
</evidence>
<dbReference type="AlphaFoldDB" id="A0A2N0Q465"/>
<name>A0A2N0Q465_9GLOM</name>
<sequence>MCKRLFTCEANKVTEKKAVLEDTLYDLELKYRDTYVNKFKQLIAIEVDLMNLLRKYSKVLTEQNGKKFRELQEKVWLNHCEEMIELEKIAGIAMRDNNL</sequence>
<organism evidence="1 2">
    <name type="scientific">Rhizophagus irregularis</name>
    <dbReference type="NCBI Taxonomy" id="588596"/>
    <lineage>
        <taxon>Eukaryota</taxon>
        <taxon>Fungi</taxon>
        <taxon>Fungi incertae sedis</taxon>
        <taxon>Mucoromycota</taxon>
        <taxon>Glomeromycotina</taxon>
        <taxon>Glomeromycetes</taxon>
        <taxon>Glomerales</taxon>
        <taxon>Glomeraceae</taxon>
        <taxon>Rhizophagus</taxon>
    </lineage>
</organism>
<protein>
    <submittedName>
        <fullName evidence="1">Uncharacterized protein</fullName>
    </submittedName>
</protein>
<reference evidence="1 2" key="1">
    <citation type="submission" date="2016-04" db="EMBL/GenBank/DDBJ databases">
        <title>Genome analyses suggest a sexual origin of heterokaryosis in a supposedly ancient asexual fungus.</title>
        <authorList>
            <person name="Ropars J."/>
            <person name="Sedzielewska K."/>
            <person name="Noel J."/>
            <person name="Charron P."/>
            <person name="Farinelli L."/>
            <person name="Marton T."/>
            <person name="Kruger M."/>
            <person name="Pelin A."/>
            <person name="Brachmann A."/>
            <person name="Corradi N."/>
        </authorList>
    </citation>
    <scope>NUCLEOTIDE SEQUENCE [LARGE SCALE GENOMIC DNA]</scope>
    <source>
        <strain evidence="1 2">A5</strain>
    </source>
</reference>
<comment type="caution">
    <text evidence="1">The sequence shown here is derived from an EMBL/GenBank/DDBJ whole genome shotgun (WGS) entry which is preliminary data.</text>
</comment>
<proteinExistence type="predicted"/>
<dbReference type="VEuPathDB" id="FungiDB:RhiirFUN_026780"/>